<organism evidence="2 3">
    <name type="scientific">Anthostomella pinea</name>
    <dbReference type="NCBI Taxonomy" id="933095"/>
    <lineage>
        <taxon>Eukaryota</taxon>
        <taxon>Fungi</taxon>
        <taxon>Dikarya</taxon>
        <taxon>Ascomycota</taxon>
        <taxon>Pezizomycotina</taxon>
        <taxon>Sordariomycetes</taxon>
        <taxon>Xylariomycetidae</taxon>
        <taxon>Xylariales</taxon>
        <taxon>Xylariaceae</taxon>
        <taxon>Anthostomella</taxon>
    </lineage>
</organism>
<dbReference type="InterPro" id="IPR001810">
    <property type="entry name" value="F-box_dom"/>
</dbReference>
<dbReference type="InterPro" id="IPR036047">
    <property type="entry name" value="F-box-like_dom_sf"/>
</dbReference>
<sequence>MDILFPPEVLHLIFSHLPSSEARSVRRCSKTFADIGAYHGFKKISLFLCRADFMKLGAVADHPIISKSVKTLVYNAANLMEPALTLGEYIERTSSPAFRPQVEITEPNWLPETALLKERLRTFAFSTFSERERISAEDIAENYAQYLKAVHEQRRILATKEDFVLFKDTLPKLTTLRSIVVFNHAWYTGDTTPKSPFDAFFCYSLISHEPHGARQTEAILHGIRDSGIELDHFKAGVLDLGLIGRPFFDGIRESCRKLRRINLVFDVVDPVFDDGPEDTGRYVRRAREKVDTGVIAHFLKSIPSLSEIYIGFSMSKGSVTMRAGYPADLPRVLVPGFRWHELQRIGLVGIETERQDMMAFFELHKDTLRSVTLRNCQLISTSWTRLFRQMKNSLKLEDFHVSGKLRGLPEAEEDYPGEDIDINDEGPGASNEWFWLGDLATEKDSLARDLSSWFLRDSAYPLTQLFMEDPGRFT</sequence>
<keyword evidence="3" id="KW-1185">Reference proteome</keyword>
<accession>A0AAI8VYL6</accession>
<evidence type="ECO:0000313" key="3">
    <source>
        <dbReference type="Proteomes" id="UP001295740"/>
    </source>
</evidence>
<evidence type="ECO:0000313" key="2">
    <source>
        <dbReference type="EMBL" id="CAJ2513150.1"/>
    </source>
</evidence>
<protein>
    <submittedName>
        <fullName evidence="2">Uu.00g012690.m01.CDS01</fullName>
    </submittedName>
</protein>
<dbReference type="Proteomes" id="UP001295740">
    <property type="component" value="Unassembled WGS sequence"/>
</dbReference>
<proteinExistence type="predicted"/>
<reference evidence="2" key="1">
    <citation type="submission" date="2023-10" db="EMBL/GenBank/DDBJ databases">
        <authorList>
            <person name="Hackl T."/>
        </authorList>
    </citation>
    <scope>NUCLEOTIDE SEQUENCE</scope>
</reference>
<evidence type="ECO:0000259" key="1">
    <source>
        <dbReference type="SMART" id="SM00256"/>
    </source>
</evidence>
<comment type="caution">
    <text evidence="2">The sequence shown here is derived from an EMBL/GenBank/DDBJ whole genome shotgun (WGS) entry which is preliminary data.</text>
</comment>
<dbReference type="AlphaFoldDB" id="A0AAI8VYL6"/>
<dbReference type="SUPFAM" id="SSF81383">
    <property type="entry name" value="F-box domain"/>
    <property type="match status" value="1"/>
</dbReference>
<dbReference type="CDD" id="cd09917">
    <property type="entry name" value="F-box_SF"/>
    <property type="match status" value="1"/>
</dbReference>
<dbReference type="EMBL" id="CAUWAG010000020">
    <property type="protein sequence ID" value="CAJ2513150.1"/>
    <property type="molecule type" value="Genomic_DNA"/>
</dbReference>
<gene>
    <name evidence="2" type="ORF">KHLLAP_LOCUS13618</name>
</gene>
<dbReference type="Pfam" id="PF00646">
    <property type="entry name" value="F-box"/>
    <property type="match status" value="1"/>
</dbReference>
<name>A0AAI8VYL6_9PEZI</name>
<dbReference type="SMART" id="SM00256">
    <property type="entry name" value="FBOX"/>
    <property type="match status" value="1"/>
</dbReference>
<feature type="domain" description="F-box" evidence="1">
    <location>
        <begin position="5"/>
        <end position="45"/>
    </location>
</feature>